<evidence type="ECO:0000313" key="1">
    <source>
        <dbReference type="EMBL" id="SLN63378.1"/>
    </source>
</evidence>
<keyword evidence="2" id="KW-1185">Reference proteome</keyword>
<dbReference type="EMBL" id="FWFZ01000016">
    <property type="protein sequence ID" value="SLN63378.1"/>
    <property type="molecule type" value="Genomic_DNA"/>
</dbReference>
<dbReference type="AlphaFoldDB" id="A0A1Y5TM33"/>
<organism evidence="1 2">
    <name type="scientific">Roseisalinus antarcticus</name>
    <dbReference type="NCBI Taxonomy" id="254357"/>
    <lineage>
        <taxon>Bacteria</taxon>
        <taxon>Pseudomonadati</taxon>
        <taxon>Pseudomonadota</taxon>
        <taxon>Alphaproteobacteria</taxon>
        <taxon>Rhodobacterales</taxon>
        <taxon>Roseobacteraceae</taxon>
        <taxon>Roseisalinus</taxon>
    </lineage>
</organism>
<evidence type="ECO:0000313" key="2">
    <source>
        <dbReference type="Proteomes" id="UP000193900"/>
    </source>
</evidence>
<sequence length="468" mass="52591">MLPAPAVAHGALLAAERAGDGAPILFDFLPRLSTIVYGADGATNFDLIRPEETLEAGRTYRSPEPATLAIPAGQENVSVYLRKEASPPPRKATIAIGTPLREQAAVSLWVEQKPAAGRARILMEAPILGRSFTVDWDKAQEDARSWDEIIESQQHHVPIPQRLVLPCGMPAWEDTVRADGLLSLLQSEPFRINPDWETLAAKLPQRPFGQYCISSDGNLPAEIGREEIERLDILTDKALDVTRRRLAGEMGPGTEDNAALKFLTWQFRRCPTDVVKWLTECIETRGPAHPFVRHQMRWVLVYQGLGRVLRDEEAVECVVEMLLSSDIESWVWNRQSACMAFLLSRSDMAPMLLSREDVDRLASRTLADFRRNIGEEYIMFIYAPFLLAGLRRWRLKGPTALVSGIDPLAEDFLAIIEEVEVDLIGRRRPSANLQRRRDKILPILRDLKEELLCEGTNPDLLMDIYGAS</sequence>
<dbReference type="Proteomes" id="UP000193900">
    <property type="component" value="Unassembled WGS sequence"/>
</dbReference>
<protein>
    <submittedName>
        <fullName evidence="1">Uncharacterized protein</fullName>
    </submittedName>
</protein>
<proteinExistence type="predicted"/>
<accession>A0A1Y5TM33</accession>
<name>A0A1Y5TM33_9RHOB</name>
<gene>
    <name evidence="1" type="ORF">ROA7023_02977</name>
</gene>
<reference evidence="1 2" key="1">
    <citation type="submission" date="2017-03" db="EMBL/GenBank/DDBJ databases">
        <authorList>
            <person name="Afonso C.L."/>
            <person name="Miller P.J."/>
            <person name="Scott M.A."/>
            <person name="Spackman E."/>
            <person name="Goraichik I."/>
            <person name="Dimitrov K.M."/>
            <person name="Suarez D.L."/>
            <person name="Swayne D.E."/>
        </authorList>
    </citation>
    <scope>NUCLEOTIDE SEQUENCE [LARGE SCALE GENOMIC DNA]</scope>
    <source>
        <strain evidence="1 2">CECT 7023</strain>
    </source>
</reference>